<dbReference type="PIRSF" id="PIRSF014899">
    <property type="entry name" value="UCP014899"/>
    <property type="match status" value="1"/>
</dbReference>
<feature type="domain" description="Microbial-type PARG catalytic" evidence="2">
    <location>
        <begin position="14"/>
        <end position="236"/>
    </location>
</feature>
<organism evidence="3 4">
    <name type="scientific">Streptantibioticus silvisoli</name>
    <dbReference type="NCBI Taxonomy" id="2705255"/>
    <lineage>
        <taxon>Bacteria</taxon>
        <taxon>Bacillati</taxon>
        <taxon>Actinomycetota</taxon>
        <taxon>Actinomycetes</taxon>
        <taxon>Kitasatosporales</taxon>
        <taxon>Streptomycetaceae</taxon>
        <taxon>Streptantibioticus</taxon>
    </lineage>
</organism>
<evidence type="ECO:0000259" key="2">
    <source>
        <dbReference type="Pfam" id="PF10021"/>
    </source>
</evidence>
<dbReference type="PANTHER" id="PTHR35596">
    <property type="entry name" value="DUF2263 DOMAIN-CONTAINING PROTEIN"/>
    <property type="match status" value="1"/>
</dbReference>
<dbReference type="InterPro" id="IPR043472">
    <property type="entry name" value="Macro_dom-like"/>
</dbReference>
<dbReference type="InterPro" id="IPR012664">
    <property type="entry name" value="CHP02452"/>
</dbReference>
<feature type="region of interest" description="Disordered" evidence="1">
    <location>
        <begin position="134"/>
        <end position="158"/>
    </location>
</feature>
<dbReference type="InterPro" id="IPR019261">
    <property type="entry name" value="PARG_cat_microbial"/>
</dbReference>
<dbReference type="Gene3D" id="3.40.220.10">
    <property type="entry name" value="Leucine Aminopeptidase, subunit E, domain 1"/>
    <property type="match status" value="1"/>
</dbReference>
<sequence length="355" mass="35798">MSARLRAIAAANDRIVADGRYVTEDGTEVVIGDAIAAAQAATRLYGPEPVTVPERHAVSGAAKGSGASGAVGAAGASRAAGAAGAPGTSGTVTTPGTAAASGAALATSATDATDATGTAFEVTDEDSLAAARRIIDEDHRNGPGTDGGATGAGGTRGDGTPLGAAGVAVLNFASARNPGGGYVNGAKAQEEALCRASALYSCLLRAPEYYAVHRGTRDPFYTDRVIHSPGVPVFRDVRGELLNRPYTVGFLTSPAPNAGVIARRFPQRTPEVPDVLIRRAERVLEVAAAHGYRALVLGAWGCGVFRNDPAEVAAAFAGHLTGGGRFSGRFDRVVFAVLGGPAASPARDAFTRAFG</sequence>
<dbReference type="PANTHER" id="PTHR35596:SF1">
    <property type="entry name" value="MICROBIAL-TYPE PARG CATALYTIC DOMAIN-CONTAINING PROTEIN"/>
    <property type="match status" value="1"/>
</dbReference>
<name>A0ABT6VTN1_9ACTN</name>
<evidence type="ECO:0000313" key="4">
    <source>
        <dbReference type="Proteomes" id="UP001156398"/>
    </source>
</evidence>
<dbReference type="Pfam" id="PF10021">
    <property type="entry name" value="PARG_cat_microb"/>
    <property type="match status" value="1"/>
</dbReference>
<feature type="compositionally biased region" description="Gly residues" evidence="1">
    <location>
        <begin position="144"/>
        <end position="157"/>
    </location>
</feature>
<dbReference type="NCBIfam" id="TIGR02452">
    <property type="entry name" value="TIGR02452 family protein"/>
    <property type="match status" value="1"/>
</dbReference>
<proteinExistence type="predicted"/>
<dbReference type="RefSeq" id="WP_282704398.1">
    <property type="nucleotide sequence ID" value="NZ_JAAGKO020000003.1"/>
</dbReference>
<comment type="caution">
    <text evidence="3">The sequence shown here is derived from an EMBL/GenBank/DDBJ whole genome shotgun (WGS) entry which is preliminary data.</text>
</comment>
<protein>
    <submittedName>
        <fullName evidence="3">TIGR02452 family protein</fullName>
    </submittedName>
</protein>
<evidence type="ECO:0000256" key="1">
    <source>
        <dbReference type="SAM" id="MobiDB-lite"/>
    </source>
</evidence>
<dbReference type="SUPFAM" id="SSF52949">
    <property type="entry name" value="Macro domain-like"/>
    <property type="match status" value="1"/>
</dbReference>
<gene>
    <name evidence="3" type="ORF">POF43_003725</name>
</gene>
<reference evidence="3 4" key="1">
    <citation type="submission" date="2023-05" db="EMBL/GenBank/DDBJ databases">
        <title>Streptantibioticus silvisoli sp. nov., acidotolerant actinomycetes 1 from pine litter.</title>
        <authorList>
            <person name="Swiecimska M."/>
            <person name="Golinska P."/>
            <person name="Sangal V."/>
            <person name="Wachnowicz B."/>
            <person name="Goodfellow M."/>
        </authorList>
    </citation>
    <scope>NUCLEOTIDE SEQUENCE [LARGE SCALE GENOMIC DNA]</scope>
    <source>
        <strain evidence="3 4">SL54</strain>
    </source>
</reference>
<evidence type="ECO:0000313" key="3">
    <source>
        <dbReference type="EMBL" id="MDI5961841.1"/>
    </source>
</evidence>
<dbReference type="EMBL" id="JAAGKO020000003">
    <property type="protein sequence ID" value="MDI5961841.1"/>
    <property type="molecule type" value="Genomic_DNA"/>
</dbReference>
<keyword evidence="4" id="KW-1185">Reference proteome</keyword>
<dbReference type="Proteomes" id="UP001156398">
    <property type="component" value="Unassembled WGS sequence"/>
</dbReference>
<accession>A0ABT6VTN1</accession>